<dbReference type="PANTHER" id="PTHR12910:SF2">
    <property type="entry name" value="NADH DEHYDROGENASE [UBIQUINONE] 1 ALPHA SUBCOMPLEX SUBUNIT 12"/>
    <property type="match status" value="1"/>
</dbReference>
<dbReference type="Proteomes" id="UP000247565">
    <property type="component" value="Unassembled WGS sequence"/>
</dbReference>
<dbReference type="Pfam" id="PF05071">
    <property type="entry name" value="NDUFA12"/>
    <property type="match status" value="1"/>
</dbReference>
<protein>
    <submittedName>
        <fullName evidence="1">NADH-quinone oxidoreductase subunit D</fullName>
    </submittedName>
</protein>
<keyword evidence="2" id="KW-1185">Reference proteome</keyword>
<dbReference type="RefSeq" id="WP_110438492.1">
    <property type="nucleotide sequence ID" value="NZ_CP046393.1"/>
</dbReference>
<evidence type="ECO:0000313" key="2">
    <source>
        <dbReference type="Proteomes" id="UP000247565"/>
    </source>
</evidence>
<accession>A0A318N7V9</accession>
<dbReference type="OrthoDB" id="9795340at2"/>
<proteinExistence type="predicted"/>
<sequence length="122" mass="13964">MTTLGTRLHTLLKGRLVGKDSDGRSYYESRKLNRLGGGERRRERWVIYKKGDDPSAVPPEWWVWLHYEADAPVPVSKRHPWQIPYHSNLTGTAKAYHPQGSDYAGGQRAKATGDYESWIPEV</sequence>
<dbReference type="AlphaFoldDB" id="A0A318N7V9"/>
<organism evidence="1 2">
    <name type="scientific">Commensalibacter melissae</name>
    <dbReference type="NCBI Taxonomy" id="2070537"/>
    <lineage>
        <taxon>Bacteria</taxon>
        <taxon>Pseudomonadati</taxon>
        <taxon>Pseudomonadota</taxon>
        <taxon>Alphaproteobacteria</taxon>
        <taxon>Acetobacterales</taxon>
        <taxon>Acetobacteraceae</taxon>
    </lineage>
</organism>
<dbReference type="GO" id="GO:0006979">
    <property type="term" value="P:response to oxidative stress"/>
    <property type="evidence" value="ECO:0007669"/>
    <property type="project" value="TreeGrafter"/>
</dbReference>
<dbReference type="EMBL" id="QGLT01000001">
    <property type="protein sequence ID" value="PXZ01974.1"/>
    <property type="molecule type" value="Genomic_DNA"/>
</dbReference>
<dbReference type="PANTHER" id="PTHR12910">
    <property type="entry name" value="NADH-UBIQUINONE OXIDOREDUCTASE SUBUNIT B17.2"/>
    <property type="match status" value="1"/>
</dbReference>
<dbReference type="InterPro" id="IPR007763">
    <property type="entry name" value="NDUFA12"/>
</dbReference>
<comment type="caution">
    <text evidence="1">The sequence shown here is derived from an EMBL/GenBank/DDBJ whole genome shotgun (WGS) entry which is preliminary data.</text>
</comment>
<reference evidence="1 2" key="1">
    <citation type="submission" date="2018-05" db="EMBL/GenBank/DDBJ databases">
        <title>Reference genomes for bee gut microbiota database.</title>
        <authorList>
            <person name="Ellegaard K.M."/>
        </authorList>
    </citation>
    <scope>NUCLEOTIDE SEQUENCE [LARGE SCALE GENOMIC DNA]</scope>
    <source>
        <strain evidence="1 2">ESL0284</strain>
    </source>
</reference>
<dbReference type="GO" id="GO:0045271">
    <property type="term" value="C:respiratory chain complex I"/>
    <property type="evidence" value="ECO:0007669"/>
    <property type="project" value="InterPro"/>
</dbReference>
<name>A0A318N7V9_9PROT</name>
<gene>
    <name evidence="1" type="ORF">DK869_02985</name>
</gene>
<evidence type="ECO:0000313" key="1">
    <source>
        <dbReference type="EMBL" id="PXZ01974.1"/>
    </source>
</evidence>